<accession>A0A1K0GAK3</accession>
<evidence type="ECO:0000259" key="7">
    <source>
        <dbReference type="PROSITE" id="PS50110"/>
    </source>
</evidence>
<feature type="modified residue" description="4-aspartylphosphate" evidence="5">
    <location>
        <position position="57"/>
    </location>
</feature>
<dbReference type="PROSITE" id="PS50110">
    <property type="entry name" value="RESPONSE_REGULATORY"/>
    <property type="match status" value="1"/>
</dbReference>
<dbReference type="InterPro" id="IPR000792">
    <property type="entry name" value="Tscrpt_reg_LuxR_C"/>
</dbReference>
<dbReference type="Pfam" id="PF00072">
    <property type="entry name" value="Response_reg"/>
    <property type="match status" value="1"/>
</dbReference>
<dbReference type="InterPro" id="IPR011006">
    <property type="entry name" value="CheY-like_superfamily"/>
</dbReference>
<dbReference type="EMBL" id="MEIA01000104">
    <property type="protein sequence ID" value="OJF14274.1"/>
    <property type="molecule type" value="Genomic_DNA"/>
</dbReference>
<dbReference type="CDD" id="cd17535">
    <property type="entry name" value="REC_NarL-like"/>
    <property type="match status" value="1"/>
</dbReference>
<proteinExistence type="predicted"/>
<evidence type="ECO:0000313" key="8">
    <source>
        <dbReference type="EMBL" id="OJF14274.1"/>
    </source>
</evidence>
<sequence length="215" mass="22737">MGDRIRVLVADDYPIILEGLRTLIEITPTLELVGAAATSAQAVEMASASGPDVVVMDIRMPDFSGIDATRRIVAARPDAKVLILTMLEHDDYVFAAIRAGAHGYLLKGSDPTTIAQAITAVASGQAVFGPGIASRIISYFAHPPPTIAGHPFPELTHRERQILALVAKGLGNAAIARALSIESKTVRNYVSNILAKLHAADRVEAIERAKEAGLG</sequence>
<reference evidence="8 9" key="1">
    <citation type="submission" date="2016-09" db="EMBL/GenBank/DDBJ databases">
        <title>Couchioplanes caeruleus draft genome sequence.</title>
        <authorList>
            <person name="Sheehan J."/>
            <person name="Caffrey P."/>
        </authorList>
    </citation>
    <scope>NUCLEOTIDE SEQUENCE [LARGE SCALE GENOMIC DNA]</scope>
    <source>
        <strain evidence="8 9">DSM 43634</strain>
    </source>
</reference>
<dbReference type="Pfam" id="PF00196">
    <property type="entry name" value="GerE"/>
    <property type="match status" value="1"/>
</dbReference>
<keyword evidence="2" id="KW-0805">Transcription regulation</keyword>
<dbReference type="PANTHER" id="PTHR43214:SF24">
    <property type="entry name" value="TRANSCRIPTIONAL REGULATORY PROTEIN NARL-RELATED"/>
    <property type="match status" value="1"/>
</dbReference>
<dbReference type="PROSITE" id="PS00622">
    <property type="entry name" value="HTH_LUXR_1"/>
    <property type="match status" value="1"/>
</dbReference>
<dbReference type="CDD" id="cd06170">
    <property type="entry name" value="LuxR_C_like"/>
    <property type="match status" value="1"/>
</dbReference>
<feature type="domain" description="HTH luxR-type" evidence="6">
    <location>
        <begin position="148"/>
        <end position="213"/>
    </location>
</feature>
<evidence type="ECO:0000256" key="3">
    <source>
        <dbReference type="ARBA" id="ARBA00023125"/>
    </source>
</evidence>
<evidence type="ECO:0000256" key="1">
    <source>
        <dbReference type="ARBA" id="ARBA00022553"/>
    </source>
</evidence>
<name>A0A1K0GAK3_9ACTN</name>
<dbReference type="PROSITE" id="PS50043">
    <property type="entry name" value="HTH_LUXR_2"/>
    <property type="match status" value="1"/>
</dbReference>
<dbReference type="Proteomes" id="UP000182486">
    <property type="component" value="Unassembled WGS sequence"/>
</dbReference>
<dbReference type="GO" id="GO:0006355">
    <property type="term" value="P:regulation of DNA-templated transcription"/>
    <property type="evidence" value="ECO:0007669"/>
    <property type="project" value="InterPro"/>
</dbReference>
<keyword evidence="3 8" id="KW-0238">DNA-binding</keyword>
<evidence type="ECO:0000259" key="6">
    <source>
        <dbReference type="PROSITE" id="PS50043"/>
    </source>
</evidence>
<dbReference type="Gene3D" id="3.40.50.2300">
    <property type="match status" value="1"/>
</dbReference>
<dbReference type="InterPro" id="IPR039420">
    <property type="entry name" value="WalR-like"/>
</dbReference>
<dbReference type="SUPFAM" id="SSF46894">
    <property type="entry name" value="C-terminal effector domain of the bipartite response regulators"/>
    <property type="match status" value="1"/>
</dbReference>
<keyword evidence="4" id="KW-0804">Transcription</keyword>
<dbReference type="GO" id="GO:0000160">
    <property type="term" value="P:phosphorelay signal transduction system"/>
    <property type="evidence" value="ECO:0007669"/>
    <property type="project" value="InterPro"/>
</dbReference>
<keyword evidence="9" id="KW-1185">Reference proteome</keyword>
<gene>
    <name evidence="8" type="ORF">BG844_10595</name>
</gene>
<keyword evidence="1 5" id="KW-0597">Phosphoprotein</keyword>
<dbReference type="SUPFAM" id="SSF52172">
    <property type="entry name" value="CheY-like"/>
    <property type="match status" value="1"/>
</dbReference>
<evidence type="ECO:0000256" key="5">
    <source>
        <dbReference type="PROSITE-ProRule" id="PRU00169"/>
    </source>
</evidence>
<dbReference type="InterPro" id="IPR016032">
    <property type="entry name" value="Sig_transdc_resp-reg_C-effctor"/>
</dbReference>
<evidence type="ECO:0000256" key="2">
    <source>
        <dbReference type="ARBA" id="ARBA00023015"/>
    </source>
</evidence>
<feature type="domain" description="Response regulatory" evidence="7">
    <location>
        <begin position="6"/>
        <end position="122"/>
    </location>
</feature>
<dbReference type="PRINTS" id="PR00038">
    <property type="entry name" value="HTHLUXR"/>
</dbReference>
<dbReference type="InterPro" id="IPR001789">
    <property type="entry name" value="Sig_transdc_resp-reg_receiver"/>
</dbReference>
<comment type="caution">
    <text evidence="8">The sequence shown here is derived from an EMBL/GenBank/DDBJ whole genome shotgun (WGS) entry which is preliminary data.</text>
</comment>
<dbReference type="GO" id="GO:0003677">
    <property type="term" value="F:DNA binding"/>
    <property type="evidence" value="ECO:0007669"/>
    <property type="project" value="UniProtKB-KW"/>
</dbReference>
<dbReference type="SMART" id="SM00448">
    <property type="entry name" value="REC"/>
    <property type="match status" value="1"/>
</dbReference>
<evidence type="ECO:0000256" key="4">
    <source>
        <dbReference type="ARBA" id="ARBA00023163"/>
    </source>
</evidence>
<protein>
    <submittedName>
        <fullName evidence="8">DNA-binding response regulator</fullName>
    </submittedName>
</protein>
<evidence type="ECO:0000313" key="9">
    <source>
        <dbReference type="Proteomes" id="UP000182486"/>
    </source>
</evidence>
<dbReference type="AlphaFoldDB" id="A0A1K0GAK3"/>
<dbReference type="SMART" id="SM00421">
    <property type="entry name" value="HTH_LUXR"/>
    <property type="match status" value="1"/>
</dbReference>
<dbReference type="PANTHER" id="PTHR43214">
    <property type="entry name" value="TWO-COMPONENT RESPONSE REGULATOR"/>
    <property type="match status" value="1"/>
</dbReference>
<dbReference type="InterPro" id="IPR058245">
    <property type="entry name" value="NreC/VraR/RcsB-like_REC"/>
</dbReference>
<organism evidence="8 9">
    <name type="scientific">Couchioplanes caeruleus subsp. caeruleus</name>
    <dbReference type="NCBI Taxonomy" id="56427"/>
    <lineage>
        <taxon>Bacteria</taxon>
        <taxon>Bacillati</taxon>
        <taxon>Actinomycetota</taxon>
        <taxon>Actinomycetes</taxon>
        <taxon>Micromonosporales</taxon>
        <taxon>Micromonosporaceae</taxon>
        <taxon>Couchioplanes</taxon>
    </lineage>
</organism>